<dbReference type="EMBL" id="JAEHOE010000114">
    <property type="protein sequence ID" value="KAG2486322.1"/>
    <property type="molecule type" value="Genomic_DNA"/>
</dbReference>
<proteinExistence type="predicted"/>
<evidence type="ECO:0000313" key="2">
    <source>
        <dbReference type="Proteomes" id="UP000612055"/>
    </source>
</evidence>
<organism evidence="1 2">
    <name type="scientific">Edaphochlamys debaryana</name>
    <dbReference type="NCBI Taxonomy" id="47281"/>
    <lineage>
        <taxon>Eukaryota</taxon>
        <taxon>Viridiplantae</taxon>
        <taxon>Chlorophyta</taxon>
        <taxon>core chlorophytes</taxon>
        <taxon>Chlorophyceae</taxon>
        <taxon>CS clade</taxon>
        <taxon>Chlamydomonadales</taxon>
        <taxon>Chlamydomonadales incertae sedis</taxon>
        <taxon>Edaphochlamys</taxon>
    </lineage>
</organism>
<gene>
    <name evidence="1" type="ORF">HYH03_015026</name>
</gene>
<name>A0A835XN06_9CHLO</name>
<evidence type="ECO:0000313" key="1">
    <source>
        <dbReference type="EMBL" id="KAG2486322.1"/>
    </source>
</evidence>
<keyword evidence="2" id="KW-1185">Reference proteome</keyword>
<comment type="caution">
    <text evidence="1">The sequence shown here is derived from an EMBL/GenBank/DDBJ whole genome shotgun (WGS) entry which is preliminary data.</text>
</comment>
<sequence>MGGGMPGAPVIKQEVDVKQEAPPLNPMGPAPVPPASRVAAAAAAGSKQYTAVQLAQVKAMQASLKVQAQANPSNQVLQQQLATLNLAVKHIMAQHQQYLQQQEQAGGGTAAAGNE</sequence>
<protein>
    <submittedName>
        <fullName evidence="1">Uncharacterized protein</fullName>
    </submittedName>
</protein>
<accession>A0A835XN06</accession>
<reference evidence="1" key="1">
    <citation type="journal article" date="2020" name="bioRxiv">
        <title>Comparative genomics of Chlamydomonas.</title>
        <authorList>
            <person name="Craig R.J."/>
            <person name="Hasan A.R."/>
            <person name="Ness R.W."/>
            <person name="Keightley P.D."/>
        </authorList>
    </citation>
    <scope>NUCLEOTIDE SEQUENCE</scope>
    <source>
        <strain evidence="1">CCAP 11/70</strain>
    </source>
</reference>
<dbReference type="Proteomes" id="UP000612055">
    <property type="component" value="Unassembled WGS sequence"/>
</dbReference>
<dbReference type="AlphaFoldDB" id="A0A835XN06"/>